<name>A0A024X1F9_PLAFC</name>
<sequence>MLSPLDNITIQLGSQSFDQNKKNARGKYKKLQNNEESTKHNWLNKSGLKFHIDSSNAYEYEDVKKNMVDTMEREKKNSYHSKYKTEKYLKQKNEFK</sequence>
<organism evidence="2 3">
    <name type="scientific">Plasmodium falciparum (isolate Camp / Malaysia)</name>
    <dbReference type="NCBI Taxonomy" id="5835"/>
    <lineage>
        <taxon>Eukaryota</taxon>
        <taxon>Sar</taxon>
        <taxon>Alveolata</taxon>
        <taxon>Apicomplexa</taxon>
        <taxon>Aconoidasida</taxon>
        <taxon>Haemosporida</taxon>
        <taxon>Plasmodiidae</taxon>
        <taxon>Plasmodium</taxon>
        <taxon>Plasmodium (Laverania)</taxon>
    </lineage>
</organism>
<protein>
    <submittedName>
        <fullName evidence="2">Uncharacterized protein</fullName>
    </submittedName>
</protein>
<gene>
    <name evidence="2" type="ORF">PFMC_05206</name>
</gene>
<evidence type="ECO:0000313" key="3">
    <source>
        <dbReference type="Proteomes" id="UP000030694"/>
    </source>
</evidence>
<evidence type="ECO:0000256" key="1">
    <source>
        <dbReference type="SAM" id="Coils"/>
    </source>
</evidence>
<reference evidence="2 3" key="2">
    <citation type="submission" date="2013-02" db="EMBL/GenBank/DDBJ databases">
        <title>The Genome Sequence of Plasmodium falciparum CAMP/Malaysia.</title>
        <authorList>
            <consortium name="The Broad Institute Genome Sequencing Platform"/>
            <consortium name="The Broad Institute Genome Sequencing Center for Infectious Disease"/>
            <person name="Neafsey D."/>
            <person name="Cheeseman I."/>
            <person name="Volkman S."/>
            <person name="Adams J."/>
            <person name="Walker B."/>
            <person name="Young S.K."/>
            <person name="Zeng Q."/>
            <person name="Gargeya S."/>
            <person name="Fitzgerald M."/>
            <person name="Haas B."/>
            <person name="Abouelleil A."/>
            <person name="Alvarado L."/>
            <person name="Arachchi H.M."/>
            <person name="Berlin A.M."/>
            <person name="Chapman S.B."/>
            <person name="Dewar J."/>
            <person name="Goldberg J."/>
            <person name="Griggs A."/>
            <person name="Gujja S."/>
            <person name="Hansen M."/>
            <person name="Howarth C."/>
            <person name="Imamovic A."/>
            <person name="Larimer J."/>
            <person name="McCowan C."/>
            <person name="Murphy C."/>
            <person name="Neiman D."/>
            <person name="Pearson M."/>
            <person name="Priest M."/>
            <person name="Roberts A."/>
            <person name="Saif S."/>
            <person name="Shea T."/>
            <person name="Sisk P."/>
            <person name="Sykes S."/>
            <person name="Wortman J."/>
            <person name="Nusbaum C."/>
            <person name="Birren B."/>
        </authorList>
    </citation>
    <scope>NUCLEOTIDE SEQUENCE [LARGE SCALE GENOMIC DNA]</scope>
    <source>
        <strain evidence="2 3">CAMP/Malaysia</strain>
    </source>
</reference>
<dbReference type="AlphaFoldDB" id="A0A024X1F9"/>
<reference evidence="2 3" key="1">
    <citation type="submission" date="2013-02" db="EMBL/GenBank/DDBJ databases">
        <title>The Genome Annotation of Plasmodium falciparum CAMP/Malaysia.</title>
        <authorList>
            <consortium name="The Broad Institute Genome Sequencing Platform"/>
            <consortium name="The Broad Institute Genome Sequencing Center for Infectious Disease"/>
            <person name="Neafsey D."/>
            <person name="Hoffman S."/>
            <person name="Volkman S."/>
            <person name="Rosenthal P."/>
            <person name="Walker B."/>
            <person name="Young S.K."/>
            <person name="Zeng Q."/>
            <person name="Gargeya S."/>
            <person name="Fitzgerald M."/>
            <person name="Haas B."/>
            <person name="Abouelleil A."/>
            <person name="Allen A.W."/>
            <person name="Alvarado L."/>
            <person name="Arachchi H.M."/>
            <person name="Berlin A.M."/>
            <person name="Chapman S.B."/>
            <person name="Gainer-Dewar J."/>
            <person name="Goldberg J."/>
            <person name="Griggs A."/>
            <person name="Gujja S."/>
            <person name="Hansen M."/>
            <person name="Howarth C."/>
            <person name="Imamovic A."/>
            <person name="Ireland A."/>
            <person name="Larimer J."/>
            <person name="McCowan C."/>
            <person name="Murphy C."/>
            <person name="Pearson M."/>
            <person name="Poon T.W."/>
            <person name="Priest M."/>
            <person name="Roberts A."/>
            <person name="Saif S."/>
            <person name="Shea T."/>
            <person name="Sisk P."/>
            <person name="Sykes S."/>
            <person name="Wortman J."/>
            <person name="Nusbaum C."/>
            <person name="Birren B."/>
        </authorList>
    </citation>
    <scope>NUCLEOTIDE SEQUENCE [LARGE SCALE GENOMIC DNA]</scope>
    <source>
        <strain evidence="2 3">CAMP/Malaysia</strain>
    </source>
</reference>
<accession>A0A024X1F9</accession>
<keyword evidence="1" id="KW-0175">Coiled coil</keyword>
<evidence type="ECO:0000313" key="2">
    <source>
        <dbReference type="EMBL" id="ETW59018.1"/>
    </source>
</evidence>
<dbReference type="EMBL" id="KI927558">
    <property type="protein sequence ID" value="ETW59018.1"/>
    <property type="molecule type" value="Genomic_DNA"/>
</dbReference>
<dbReference type="Proteomes" id="UP000030694">
    <property type="component" value="Unassembled WGS sequence"/>
</dbReference>
<proteinExistence type="predicted"/>
<feature type="coiled-coil region" evidence="1">
    <location>
        <begin position="14"/>
        <end position="41"/>
    </location>
</feature>